<gene>
    <name evidence="2" type="ORF">ACFQ1G_12285</name>
</gene>
<keyword evidence="1" id="KW-0812">Transmembrane</keyword>
<name>A0ABW3IHY3_9FLAO</name>
<sequence length="321" mass="37199">MRITSHKANQLLSLALKVLVVSAAVYFIWYKITSDEKMNLQQFLEILFKYRVFSITNILILCALTFFNWYFEILKWQTLSSSVRRQSFKSAMRESLASFTAAIFTPSRIGEYGAKCLYYARSNWRKIIFLNFMGNMAQLFATYFFGIAGLLFLITSLDLPLPLINVVLVSGLLISPFLIYWIMKKFRIRLKGYSIQRLEDSFFNVPENIRWNTLIYASARYLIFTHQFYFLLLVFQVEVSYPLLIAAVFSTYILASIIPTMIIFDALIKGGFAVWIFGLLDVPQIVILSIVLTVWILNFAIPGVFGSYFVLKYKKTRPVKA</sequence>
<feature type="transmembrane region" description="Helical" evidence="1">
    <location>
        <begin position="128"/>
        <end position="157"/>
    </location>
</feature>
<feature type="transmembrane region" description="Helical" evidence="1">
    <location>
        <begin position="239"/>
        <end position="255"/>
    </location>
</feature>
<feature type="transmembrane region" description="Helical" evidence="1">
    <location>
        <begin position="12"/>
        <end position="30"/>
    </location>
</feature>
<organism evidence="2 3">
    <name type="scientific">Salinimicrobium gaetbulicola</name>
    <dbReference type="NCBI Taxonomy" id="999702"/>
    <lineage>
        <taxon>Bacteria</taxon>
        <taxon>Pseudomonadati</taxon>
        <taxon>Bacteroidota</taxon>
        <taxon>Flavobacteriia</taxon>
        <taxon>Flavobacteriales</taxon>
        <taxon>Flavobacteriaceae</taxon>
        <taxon>Salinimicrobium</taxon>
    </lineage>
</organism>
<evidence type="ECO:0000256" key="1">
    <source>
        <dbReference type="SAM" id="Phobius"/>
    </source>
</evidence>
<feature type="transmembrane region" description="Helical" evidence="1">
    <location>
        <begin position="286"/>
        <end position="311"/>
    </location>
</feature>
<feature type="transmembrane region" description="Helical" evidence="1">
    <location>
        <begin position="163"/>
        <end position="183"/>
    </location>
</feature>
<keyword evidence="3" id="KW-1185">Reference proteome</keyword>
<protein>
    <recommendedName>
        <fullName evidence="4">Lysylphosphatidylglycerol synthase-like protein</fullName>
    </recommendedName>
</protein>
<feature type="transmembrane region" description="Helical" evidence="1">
    <location>
        <begin position="262"/>
        <end position="280"/>
    </location>
</feature>
<dbReference type="RefSeq" id="WP_380739969.1">
    <property type="nucleotide sequence ID" value="NZ_JBHTJP010000035.1"/>
</dbReference>
<dbReference type="Proteomes" id="UP001597100">
    <property type="component" value="Unassembled WGS sequence"/>
</dbReference>
<keyword evidence="1" id="KW-1133">Transmembrane helix</keyword>
<keyword evidence="1" id="KW-0472">Membrane</keyword>
<dbReference type="EMBL" id="JBHTJP010000035">
    <property type="protein sequence ID" value="MFD0977574.1"/>
    <property type="molecule type" value="Genomic_DNA"/>
</dbReference>
<reference evidence="3" key="1">
    <citation type="journal article" date="2019" name="Int. J. Syst. Evol. Microbiol.">
        <title>The Global Catalogue of Microorganisms (GCM) 10K type strain sequencing project: providing services to taxonomists for standard genome sequencing and annotation.</title>
        <authorList>
            <consortium name="The Broad Institute Genomics Platform"/>
            <consortium name="The Broad Institute Genome Sequencing Center for Infectious Disease"/>
            <person name="Wu L."/>
            <person name="Ma J."/>
        </authorList>
    </citation>
    <scope>NUCLEOTIDE SEQUENCE [LARGE SCALE GENOMIC DNA]</scope>
    <source>
        <strain evidence="3">CCUG 60898</strain>
    </source>
</reference>
<feature type="transmembrane region" description="Helical" evidence="1">
    <location>
        <begin position="50"/>
        <end position="71"/>
    </location>
</feature>
<comment type="caution">
    <text evidence="2">The sequence shown here is derived from an EMBL/GenBank/DDBJ whole genome shotgun (WGS) entry which is preliminary data.</text>
</comment>
<evidence type="ECO:0008006" key="4">
    <source>
        <dbReference type="Google" id="ProtNLM"/>
    </source>
</evidence>
<evidence type="ECO:0000313" key="2">
    <source>
        <dbReference type="EMBL" id="MFD0977574.1"/>
    </source>
</evidence>
<accession>A0ABW3IHY3</accession>
<proteinExistence type="predicted"/>
<evidence type="ECO:0000313" key="3">
    <source>
        <dbReference type="Proteomes" id="UP001597100"/>
    </source>
</evidence>